<gene>
    <name evidence="3" type="ORF">GOOTI_035_00020</name>
</gene>
<reference evidence="3" key="1">
    <citation type="submission" date="2012-02" db="EMBL/GenBank/DDBJ databases">
        <title>Whole genome shotgun sequence of Gordonia otitidis NBRC 100426.</title>
        <authorList>
            <person name="Yoshida I."/>
            <person name="Hosoyama A."/>
            <person name="Tsuchikane K."/>
            <person name="Katsumata H."/>
            <person name="Yamazaki S."/>
            <person name="Fujita N."/>
        </authorList>
    </citation>
    <scope>NUCLEOTIDE SEQUENCE [LARGE SCALE GENOMIC DNA]</scope>
    <source>
        <strain evidence="3">NBRC 100426</strain>
    </source>
</reference>
<name>H5THJ5_GORO1</name>
<feature type="region of interest" description="Disordered" evidence="1">
    <location>
        <begin position="22"/>
        <end position="41"/>
    </location>
</feature>
<evidence type="ECO:0000259" key="2">
    <source>
        <dbReference type="Pfam" id="PF05305"/>
    </source>
</evidence>
<dbReference type="Pfam" id="PF05305">
    <property type="entry name" value="DUF732"/>
    <property type="match status" value="1"/>
</dbReference>
<evidence type="ECO:0000256" key="1">
    <source>
        <dbReference type="SAM" id="MobiDB-lite"/>
    </source>
</evidence>
<proteinExistence type="predicted"/>
<accession>H5THJ5</accession>
<feature type="compositionally biased region" description="Low complexity" evidence="1">
    <location>
        <begin position="26"/>
        <end position="41"/>
    </location>
</feature>
<organism evidence="3 4">
    <name type="scientific">Gordonia otitidis (strain DSM 44809 / CCUG 52243 / JCM 12355 / NBRC 100426 / IFM 10032)</name>
    <dbReference type="NCBI Taxonomy" id="1108044"/>
    <lineage>
        <taxon>Bacteria</taxon>
        <taxon>Bacillati</taxon>
        <taxon>Actinomycetota</taxon>
        <taxon>Actinomycetes</taxon>
        <taxon>Mycobacteriales</taxon>
        <taxon>Gordoniaceae</taxon>
        <taxon>Gordonia</taxon>
    </lineage>
</organism>
<evidence type="ECO:0000313" key="4">
    <source>
        <dbReference type="Proteomes" id="UP000005038"/>
    </source>
</evidence>
<dbReference type="Proteomes" id="UP000005038">
    <property type="component" value="Unassembled WGS sequence"/>
</dbReference>
<feature type="domain" description="DUF732" evidence="2">
    <location>
        <begin position="48"/>
        <end position="115"/>
    </location>
</feature>
<evidence type="ECO:0000313" key="3">
    <source>
        <dbReference type="EMBL" id="GAB32953.1"/>
    </source>
</evidence>
<dbReference type="InterPro" id="IPR007969">
    <property type="entry name" value="DUF732"/>
</dbReference>
<sequence>MIGWAMVPAAAAAIVGLTGCGGGGSDSDSTQSSPPAPDTAAAVPLQGDQLYLAGLKQLNVRFPSDEAAVGAGKQVCTNLTAGDGLVDAIGKVGNGLDETDSGKVVGLATQTYCPDQIGKLSGVTPSN</sequence>
<keyword evidence="4" id="KW-1185">Reference proteome</keyword>
<protein>
    <recommendedName>
        <fullName evidence="2">DUF732 domain-containing protein</fullName>
    </recommendedName>
</protein>
<comment type="caution">
    <text evidence="3">The sequence shown here is derived from an EMBL/GenBank/DDBJ whole genome shotgun (WGS) entry which is preliminary data.</text>
</comment>
<dbReference type="AlphaFoldDB" id="H5THJ5"/>
<dbReference type="EMBL" id="BAFB01000035">
    <property type="protein sequence ID" value="GAB32953.1"/>
    <property type="molecule type" value="Genomic_DNA"/>
</dbReference>